<evidence type="ECO:0000313" key="2">
    <source>
        <dbReference type="EMBL" id="KGF17649.1"/>
    </source>
</evidence>
<dbReference type="InterPro" id="IPR036653">
    <property type="entry name" value="CinA-like_C"/>
</dbReference>
<evidence type="ECO:0000313" key="3">
    <source>
        <dbReference type="Proteomes" id="UP000029548"/>
    </source>
</evidence>
<feature type="domain" description="CinA C-terminal" evidence="1">
    <location>
        <begin position="12"/>
        <end position="164"/>
    </location>
</feature>
<reference evidence="2 3" key="1">
    <citation type="submission" date="2014-07" db="EMBL/GenBank/DDBJ databases">
        <authorList>
            <person name="McCorrison J."/>
            <person name="Sanka R."/>
            <person name="Torralba M."/>
            <person name="Gillis M."/>
            <person name="Haft D.H."/>
            <person name="Methe B."/>
            <person name="Sutton G."/>
            <person name="Nelson K.E."/>
        </authorList>
    </citation>
    <scope>NUCLEOTIDE SEQUENCE [LARGE SCALE GENOMIC DNA]</scope>
    <source>
        <strain evidence="2 3">DNF00450</strain>
    </source>
</reference>
<proteinExistence type="predicted"/>
<dbReference type="RefSeq" id="WP_035120906.1">
    <property type="nucleotide sequence ID" value="NZ_JRNE01000037.1"/>
</dbReference>
<dbReference type="Gene3D" id="3.90.950.20">
    <property type="entry name" value="CinA-like"/>
    <property type="match status" value="1"/>
</dbReference>
<accession>A0A096A9T1</accession>
<gene>
    <name evidence="2" type="ORF">HMPREF1650_03640</name>
</gene>
<dbReference type="Proteomes" id="UP000029548">
    <property type="component" value="Unassembled WGS sequence"/>
</dbReference>
<evidence type="ECO:0000259" key="1">
    <source>
        <dbReference type="Pfam" id="PF02464"/>
    </source>
</evidence>
<dbReference type="InterPro" id="IPR008136">
    <property type="entry name" value="CinA_C"/>
</dbReference>
<protein>
    <recommendedName>
        <fullName evidence="1">CinA C-terminal domain-containing protein</fullName>
    </recommendedName>
</protein>
<dbReference type="AlphaFoldDB" id="A0A096A9T1"/>
<dbReference type="eggNOG" id="COG1546">
    <property type="taxonomic scope" value="Bacteria"/>
</dbReference>
<dbReference type="Pfam" id="PF02464">
    <property type="entry name" value="CinA"/>
    <property type="match status" value="1"/>
</dbReference>
<name>A0A096A9T1_9CORY</name>
<sequence length="167" mass="16761">MGVVDPLADGTAAADVIRVLTGRGQTLAAAESLTAGLFCATVAGVPGASAVLRGGLITYATELKTTLAEVPADTLDAVGPVAPDTARAMATGAKKRCGADWGVALTGVAGPTPQNGHPVGEVWCAIARPDHGVVVKQLDIDADAGRWGIRTAAVARALDLLATELDR</sequence>
<dbReference type="NCBIfam" id="TIGR00199">
    <property type="entry name" value="PncC_domain"/>
    <property type="match status" value="1"/>
</dbReference>
<comment type="caution">
    <text evidence="2">The sequence shown here is derived from an EMBL/GenBank/DDBJ whole genome shotgun (WGS) entry which is preliminary data.</text>
</comment>
<organism evidence="2 3">
    <name type="scientific">Corynebacterium freneyi DNF00450</name>
    <dbReference type="NCBI Taxonomy" id="1287475"/>
    <lineage>
        <taxon>Bacteria</taxon>
        <taxon>Bacillati</taxon>
        <taxon>Actinomycetota</taxon>
        <taxon>Actinomycetes</taxon>
        <taxon>Mycobacteriales</taxon>
        <taxon>Corynebacteriaceae</taxon>
        <taxon>Corynebacterium</taxon>
    </lineage>
</organism>
<dbReference type="EMBL" id="JRNE01000037">
    <property type="protein sequence ID" value="KGF17649.1"/>
    <property type="molecule type" value="Genomic_DNA"/>
</dbReference>
<dbReference type="SUPFAM" id="SSF142433">
    <property type="entry name" value="CinA-like"/>
    <property type="match status" value="1"/>
</dbReference>